<gene>
    <name evidence="1" type="ORF">GCM10009867_16480</name>
</gene>
<comment type="caution">
    <text evidence="1">The sequence shown here is derived from an EMBL/GenBank/DDBJ whole genome shotgun (WGS) entry which is preliminary data.</text>
</comment>
<organism evidence="1 2">
    <name type="scientific">Pedococcus aerophilus</name>
    <dbReference type="NCBI Taxonomy" id="436356"/>
    <lineage>
        <taxon>Bacteria</taxon>
        <taxon>Bacillati</taxon>
        <taxon>Actinomycetota</taxon>
        <taxon>Actinomycetes</taxon>
        <taxon>Micrococcales</taxon>
        <taxon>Intrasporangiaceae</taxon>
        <taxon>Pedococcus</taxon>
    </lineage>
</organism>
<dbReference type="Proteomes" id="UP001501326">
    <property type="component" value="Unassembled WGS sequence"/>
</dbReference>
<evidence type="ECO:0000313" key="2">
    <source>
        <dbReference type="Proteomes" id="UP001501326"/>
    </source>
</evidence>
<dbReference type="RefSeq" id="WP_344192016.1">
    <property type="nucleotide sequence ID" value="NZ_BAAARN010000001.1"/>
</dbReference>
<proteinExistence type="predicted"/>
<evidence type="ECO:0000313" key="1">
    <source>
        <dbReference type="EMBL" id="GAA2735042.1"/>
    </source>
</evidence>
<keyword evidence="2" id="KW-1185">Reference proteome</keyword>
<accession>A0ABP6H323</accession>
<protein>
    <recommendedName>
        <fullName evidence="3">Choice-of-anchor D domain-containing protein</fullName>
    </recommendedName>
</protein>
<reference evidence="2" key="1">
    <citation type="journal article" date="2019" name="Int. J. Syst. Evol. Microbiol.">
        <title>The Global Catalogue of Microorganisms (GCM) 10K type strain sequencing project: providing services to taxonomists for standard genome sequencing and annotation.</title>
        <authorList>
            <consortium name="The Broad Institute Genomics Platform"/>
            <consortium name="The Broad Institute Genome Sequencing Center for Infectious Disease"/>
            <person name="Wu L."/>
            <person name="Ma J."/>
        </authorList>
    </citation>
    <scope>NUCLEOTIDE SEQUENCE [LARGE SCALE GENOMIC DNA]</scope>
    <source>
        <strain evidence="2">JCM 16378</strain>
    </source>
</reference>
<evidence type="ECO:0008006" key="3">
    <source>
        <dbReference type="Google" id="ProtNLM"/>
    </source>
</evidence>
<name>A0ABP6H323_9MICO</name>
<dbReference type="EMBL" id="BAAARN010000001">
    <property type="protein sequence ID" value="GAA2735042.1"/>
    <property type="molecule type" value="Genomic_DNA"/>
</dbReference>
<sequence>MSTRATTRATALLALCAVVALLAVGRLPGGGDGIAKGLGLGRSSLVAAKVKDYTVTSQPLSIAVQRGQSATFALSITPAGGFTGAVALTASGLPTGSTATFTPSVVTVSGTTSVSSTLVVTTSAATPLGSDGFTVVGTNGPTKKTLDLTVVVSSPPPAIAVSITPASIAVAPASTATYAVNISRVNGYAGAITLAATGTLPKGVQLALSPTSVPAGTSPGTATLSVSTASNTPDGTTSITVNASGSGVSASSATASLVVDSKLSSKPFALGGNVVGSLYPGAPARPVDLTVTNPNNQTIKITSLGVTVASITRNGSAVPGCTAADFAVRQYAGSYPLTVPANAPATRLATLGVPMSALPTVTFANANRSQDACRGVQVQLAYTGSATNQ</sequence>